<keyword evidence="2" id="KW-0472">Membrane</keyword>
<keyword evidence="5" id="KW-1185">Reference proteome</keyword>
<feature type="transmembrane region" description="Helical" evidence="2">
    <location>
        <begin position="7"/>
        <end position="30"/>
    </location>
</feature>
<dbReference type="Gene3D" id="2.30.30.140">
    <property type="match status" value="1"/>
</dbReference>
<dbReference type="InterPro" id="IPR000313">
    <property type="entry name" value="PWWP_dom"/>
</dbReference>
<protein>
    <recommendedName>
        <fullName evidence="3">PWWP domain-containing protein</fullName>
    </recommendedName>
</protein>
<evidence type="ECO:0000313" key="5">
    <source>
        <dbReference type="Proteomes" id="UP000807504"/>
    </source>
</evidence>
<proteinExistence type="predicted"/>
<dbReference type="Proteomes" id="UP000807504">
    <property type="component" value="Unassembled WGS sequence"/>
</dbReference>
<sequence length="240" mass="26999">MMIRNCFLRIFNSFFIFSSYFIFTFSVRIFSSFCIQTINTSKADRLATYSFAVQRRSRQENKAKRVRRKRSVKKEGPSEKTSVNTLTTGQVVSELPSDVVDAGSERVSQHHTDWVKLRVPCLPPTPLWATPGPPVGPNGFGAPYWPAIIEADPDLGEFHQQKGSNQEYHVVFLDKPPSRSWIRSAYIRSYDVSPPCHRNLLPKSGSNVSQLFASLRVWESDARTHVSSGARGQDGTGGSR</sequence>
<reference evidence="4" key="2">
    <citation type="submission" date="2020-06" db="EMBL/GenBank/DDBJ databases">
        <authorList>
            <person name="Sheffer M."/>
        </authorList>
    </citation>
    <scope>NUCLEOTIDE SEQUENCE</scope>
</reference>
<feature type="region of interest" description="Disordered" evidence="1">
    <location>
        <begin position="59"/>
        <end position="87"/>
    </location>
</feature>
<dbReference type="PROSITE" id="PS50812">
    <property type="entry name" value="PWWP"/>
    <property type="match status" value="1"/>
</dbReference>
<dbReference type="InterPro" id="IPR042778">
    <property type="entry name" value="ZCWPW1/ZCWPW2"/>
</dbReference>
<dbReference type="PANTHER" id="PTHR15999:SF2">
    <property type="entry name" value="ZINC FINGER CW-TYPE PWWP DOMAIN PROTEIN 1"/>
    <property type="match status" value="1"/>
</dbReference>
<evidence type="ECO:0000313" key="4">
    <source>
        <dbReference type="EMBL" id="KAF8785884.1"/>
    </source>
</evidence>
<name>A0A8T0F3X3_ARGBR</name>
<reference evidence="4" key="1">
    <citation type="journal article" date="2020" name="bioRxiv">
        <title>Chromosome-level reference genome of the European wasp spider Argiope bruennichi: a resource for studies on range expansion and evolutionary adaptation.</title>
        <authorList>
            <person name="Sheffer M.M."/>
            <person name="Hoppe A."/>
            <person name="Krehenwinkel H."/>
            <person name="Uhl G."/>
            <person name="Kuss A.W."/>
            <person name="Jensen L."/>
            <person name="Jensen C."/>
            <person name="Gillespie R.G."/>
            <person name="Hoff K.J."/>
            <person name="Prost S."/>
        </authorList>
    </citation>
    <scope>NUCLEOTIDE SEQUENCE</scope>
</reference>
<dbReference type="GO" id="GO:0005634">
    <property type="term" value="C:nucleus"/>
    <property type="evidence" value="ECO:0007669"/>
    <property type="project" value="TreeGrafter"/>
</dbReference>
<dbReference type="EMBL" id="JABXBU010000030">
    <property type="protein sequence ID" value="KAF8785884.1"/>
    <property type="molecule type" value="Genomic_DNA"/>
</dbReference>
<comment type="caution">
    <text evidence="4">The sequence shown here is derived from an EMBL/GenBank/DDBJ whole genome shotgun (WGS) entry which is preliminary data.</text>
</comment>
<evidence type="ECO:0000256" key="2">
    <source>
        <dbReference type="SAM" id="Phobius"/>
    </source>
</evidence>
<keyword evidence="2" id="KW-1133">Transmembrane helix</keyword>
<dbReference type="PANTHER" id="PTHR15999">
    <property type="entry name" value="ZINC FINGER CW-TYPE PWWP DOMAIN PROTEIN 1"/>
    <property type="match status" value="1"/>
</dbReference>
<organism evidence="4 5">
    <name type="scientific">Argiope bruennichi</name>
    <name type="common">Wasp spider</name>
    <name type="synonym">Aranea bruennichi</name>
    <dbReference type="NCBI Taxonomy" id="94029"/>
    <lineage>
        <taxon>Eukaryota</taxon>
        <taxon>Metazoa</taxon>
        <taxon>Ecdysozoa</taxon>
        <taxon>Arthropoda</taxon>
        <taxon>Chelicerata</taxon>
        <taxon>Arachnida</taxon>
        <taxon>Araneae</taxon>
        <taxon>Araneomorphae</taxon>
        <taxon>Entelegynae</taxon>
        <taxon>Araneoidea</taxon>
        <taxon>Araneidae</taxon>
        <taxon>Argiope</taxon>
    </lineage>
</organism>
<evidence type="ECO:0000259" key="3">
    <source>
        <dbReference type="PROSITE" id="PS50812"/>
    </source>
</evidence>
<feature type="domain" description="PWWP" evidence="3">
    <location>
        <begin position="131"/>
        <end position="182"/>
    </location>
</feature>
<gene>
    <name evidence="4" type="ORF">HNY73_011381</name>
</gene>
<dbReference type="AlphaFoldDB" id="A0A8T0F3X3"/>
<evidence type="ECO:0000256" key="1">
    <source>
        <dbReference type="SAM" id="MobiDB-lite"/>
    </source>
</evidence>
<keyword evidence="2" id="KW-0812">Transmembrane</keyword>
<dbReference type="SUPFAM" id="SSF63748">
    <property type="entry name" value="Tudor/PWWP/MBT"/>
    <property type="match status" value="1"/>
</dbReference>
<accession>A0A8T0F3X3</accession>